<feature type="domain" description="SsuA/THI5-like" evidence="2">
    <location>
        <begin position="52"/>
        <end position="249"/>
    </location>
</feature>
<evidence type="ECO:0000313" key="4">
    <source>
        <dbReference type="Proteomes" id="UP001315278"/>
    </source>
</evidence>
<protein>
    <submittedName>
        <fullName evidence="3">ABC transporter substrate-binding protein</fullName>
    </submittedName>
</protein>
<evidence type="ECO:0000259" key="2">
    <source>
        <dbReference type="Pfam" id="PF09084"/>
    </source>
</evidence>
<proteinExistence type="predicted"/>
<evidence type="ECO:0000256" key="1">
    <source>
        <dbReference type="SAM" id="SignalP"/>
    </source>
</evidence>
<keyword evidence="4" id="KW-1185">Reference proteome</keyword>
<organism evidence="3 4">
    <name type="scientific">Bradyrhizobium jicamae</name>
    <dbReference type="NCBI Taxonomy" id="280332"/>
    <lineage>
        <taxon>Bacteria</taxon>
        <taxon>Pseudomonadati</taxon>
        <taxon>Pseudomonadota</taxon>
        <taxon>Alphaproteobacteria</taxon>
        <taxon>Hyphomicrobiales</taxon>
        <taxon>Nitrobacteraceae</taxon>
        <taxon>Bradyrhizobium</taxon>
    </lineage>
</organism>
<dbReference type="SUPFAM" id="SSF53850">
    <property type="entry name" value="Periplasmic binding protein-like II"/>
    <property type="match status" value="1"/>
</dbReference>
<dbReference type="Proteomes" id="UP001315278">
    <property type="component" value="Unassembled WGS sequence"/>
</dbReference>
<dbReference type="Pfam" id="PF09084">
    <property type="entry name" value="NMT1"/>
    <property type="match status" value="1"/>
</dbReference>
<reference evidence="4" key="1">
    <citation type="journal article" date="2021" name="ISME J.">
        <title>Evolutionary origin and ecological implication of a unique nif island in free-living Bradyrhizobium lineages.</title>
        <authorList>
            <person name="Tao J."/>
        </authorList>
    </citation>
    <scope>NUCLEOTIDE SEQUENCE [LARGE SCALE GENOMIC DNA]</scope>
    <source>
        <strain evidence="4">SZCCT0434</strain>
    </source>
</reference>
<feature type="signal peptide" evidence="1">
    <location>
        <begin position="1"/>
        <end position="25"/>
    </location>
</feature>
<accession>A0ABS5FGQ5</accession>
<evidence type="ECO:0000313" key="3">
    <source>
        <dbReference type="EMBL" id="MBR0795927.1"/>
    </source>
</evidence>
<dbReference type="PROSITE" id="PS51257">
    <property type="entry name" value="PROKAR_LIPOPROTEIN"/>
    <property type="match status" value="1"/>
</dbReference>
<gene>
    <name evidence="3" type="ORF">JQ615_11040</name>
</gene>
<feature type="chain" id="PRO_5047330154" evidence="1">
    <location>
        <begin position="26"/>
        <end position="326"/>
    </location>
</feature>
<comment type="caution">
    <text evidence="3">The sequence shown here is derived from an EMBL/GenBank/DDBJ whole genome shotgun (WGS) entry which is preliminary data.</text>
</comment>
<name>A0ABS5FGQ5_9BRAD</name>
<dbReference type="PANTHER" id="PTHR30024:SF48">
    <property type="entry name" value="ABC TRANSPORTER SUBSTRATE-BINDING PROTEIN"/>
    <property type="match status" value="1"/>
</dbReference>
<dbReference type="PANTHER" id="PTHR30024">
    <property type="entry name" value="ALIPHATIC SULFONATES-BINDING PROTEIN-RELATED"/>
    <property type="match status" value="1"/>
</dbReference>
<dbReference type="Gene3D" id="3.40.190.10">
    <property type="entry name" value="Periplasmic binding protein-like II"/>
    <property type="match status" value="2"/>
</dbReference>
<dbReference type="InterPro" id="IPR015168">
    <property type="entry name" value="SsuA/THI5"/>
</dbReference>
<dbReference type="EMBL" id="JAFCJH010000009">
    <property type="protein sequence ID" value="MBR0795927.1"/>
    <property type="molecule type" value="Genomic_DNA"/>
</dbReference>
<keyword evidence="1" id="KW-0732">Signal</keyword>
<sequence>MTGFARTLLAIAVLAMMQISASCRADVIRVAAQKTGTLAWELAVIRSHGLDRKANLSIEIVDLASPEAGKVALRAGTADVMVSDWPWVSRERTLGAKLQFYPYSSALGAVMVAASSPLKTLGDLKGHKLAVAGGPIDKNWLLLQAALKQDGIDLKSQSSIVYGAPPLLAAKTLDGEMDATLNYWNFCAALEAKGFRRLATMEDVLRKLGTRGRIAMIGYVFDEAWANANKDAVARFIAMTREAKEILAASDDEWTAIAPLTGAPDAATLHAYRDRYREGIPRRPIADEEADARVLYKVLAQVGGRDLVGAATELDPGTFYQAIPGD</sequence>